<name>A0A494X8Q2_9BURK</name>
<dbReference type="InterPro" id="IPR000182">
    <property type="entry name" value="GNAT_dom"/>
</dbReference>
<dbReference type="EMBL" id="RBZV01000006">
    <property type="protein sequence ID" value="RKP46948.1"/>
    <property type="molecule type" value="Genomic_DNA"/>
</dbReference>
<proteinExistence type="predicted"/>
<organism evidence="4 5">
    <name type="scientific">Trinickia fusca</name>
    <dbReference type="NCBI Taxonomy" id="2419777"/>
    <lineage>
        <taxon>Bacteria</taxon>
        <taxon>Pseudomonadati</taxon>
        <taxon>Pseudomonadota</taxon>
        <taxon>Betaproteobacteria</taxon>
        <taxon>Burkholderiales</taxon>
        <taxon>Burkholderiaceae</taxon>
        <taxon>Trinickia</taxon>
    </lineage>
</organism>
<keyword evidence="2" id="KW-0012">Acyltransferase</keyword>
<dbReference type="Proteomes" id="UP000280434">
    <property type="component" value="Unassembled WGS sequence"/>
</dbReference>
<accession>A0A494X8Q2</accession>
<dbReference type="InterPro" id="IPR016181">
    <property type="entry name" value="Acyl_CoA_acyltransferase"/>
</dbReference>
<comment type="caution">
    <text evidence="4">The sequence shown here is derived from an EMBL/GenBank/DDBJ whole genome shotgun (WGS) entry which is preliminary data.</text>
</comment>
<protein>
    <submittedName>
        <fullName evidence="4">GNAT family N-acetyltransferase</fullName>
    </submittedName>
</protein>
<reference evidence="4 5" key="1">
    <citation type="submission" date="2018-10" db="EMBL/GenBank/DDBJ databases">
        <title>Paraburkholderia sp. 7MK8-2, isolated from soil.</title>
        <authorList>
            <person name="Gao Z.-H."/>
            <person name="Qiu L.-H."/>
        </authorList>
    </citation>
    <scope>NUCLEOTIDE SEQUENCE [LARGE SCALE GENOMIC DNA]</scope>
    <source>
        <strain evidence="4 5">7MK8-2</strain>
    </source>
</reference>
<keyword evidence="5" id="KW-1185">Reference proteome</keyword>
<gene>
    <name evidence="4" type="ORF">D7S89_16500</name>
</gene>
<dbReference type="GO" id="GO:0016747">
    <property type="term" value="F:acyltransferase activity, transferring groups other than amino-acyl groups"/>
    <property type="evidence" value="ECO:0007669"/>
    <property type="project" value="InterPro"/>
</dbReference>
<evidence type="ECO:0000313" key="5">
    <source>
        <dbReference type="Proteomes" id="UP000280434"/>
    </source>
</evidence>
<dbReference type="SUPFAM" id="SSF55729">
    <property type="entry name" value="Acyl-CoA N-acyltransferases (Nat)"/>
    <property type="match status" value="1"/>
</dbReference>
<dbReference type="PANTHER" id="PTHR43877">
    <property type="entry name" value="AMINOALKYLPHOSPHONATE N-ACETYLTRANSFERASE-RELATED-RELATED"/>
    <property type="match status" value="1"/>
</dbReference>
<evidence type="ECO:0000256" key="2">
    <source>
        <dbReference type="ARBA" id="ARBA00023315"/>
    </source>
</evidence>
<evidence type="ECO:0000313" key="4">
    <source>
        <dbReference type="EMBL" id="RKP46948.1"/>
    </source>
</evidence>
<dbReference type="CDD" id="cd04301">
    <property type="entry name" value="NAT_SF"/>
    <property type="match status" value="1"/>
</dbReference>
<dbReference type="OrthoDB" id="9796171at2"/>
<evidence type="ECO:0000259" key="3">
    <source>
        <dbReference type="PROSITE" id="PS51186"/>
    </source>
</evidence>
<dbReference type="InterPro" id="IPR050832">
    <property type="entry name" value="Bact_Acetyltransf"/>
</dbReference>
<dbReference type="PROSITE" id="PS51186">
    <property type="entry name" value="GNAT"/>
    <property type="match status" value="1"/>
</dbReference>
<feature type="domain" description="N-acetyltransferase" evidence="3">
    <location>
        <begin position="37"/>
        <end position="198"/>
    </location>
</feature>
<sequence>MLWATCHGNAFTCQSVGEYKSRHQYQPLNGHRRSVITAIERISEEHIAGFHACLDAVAREQMHLGQTQAPPLERVAEFVRANIQGNLPQYVALHGGRIVGWCDAIPHWAGALSHRAGLGMGVLAAYRGKGIGTRLLSRTLEHARSIGVKRVDLEVRADNTAAIALYTSAGFKLEGRKSMGLFLGGQYHDTIEMGLIIEASAA</sequence>
<evidence type="ECO:0000256" key="1">
    <source>
        <dbReference type="ARBA" id="ARBA00022679"/>
    </source>
</evidence>
<dbReference type="AlphaFoldDB" id="A0A494X8Q2"/>
<keyword evidence="1 4" id="KW-0808">Transferase</keyword>
<dbReference type="Gene3D" id="3.40.630.30">
    <property type="match status" value="1"/>
</dbReference>
<dbReference type="Pfam" id="PF00583">
    <property type="entry name" value="Acetyltransf_1"/>
    <property type="match status" value="1"/>
</dbReference>